<dbReference type="AlphaFoldDB" id="A0A811VGU7"/>
<feature type="transmembrane region" description="Helical" evidence="1">
    <location>
        <begin position="117"/>
        <end position="136"/>
    </location>
</feature>
<dbReference type="EMBL" id="CAJHJT010000056">
    <property type="protein sequence ID" value="CAD7014520.1"/>
    <property type="molecule type" value="Genomic_DNA"/>
</dbReference>
<keyword evidence="1" id="KW-0812">Transmembrane</keyword>
<evidence type="ECO:0000313" key="3">
    <source>
        <dbReference type="Proteomes" id="UP000606786"/>
    </source>
</evidence>
<evidence type="ECO:0000256" key="1">
    <source>
        <dbReference type="SAM" id="Phobius"/>
    </source>
</evidence>
<keyword evidence="1" id="KW-1133">Transmembrane helix</keyword>
<comment type="caution">
    <text evidence="2">The sequence shown here is derived from an EMBL/GenBank/DDBJ whole genome shotgun (WGS) entry which is preliminary data.</text>
</comment>
<dbReference type="Proteomes" id="UP000606786">
    <property type="component" value="Unassembled WGS sequence"/>
</dbReference>
<accession>A0A811VGU7</accession>
<gene>
    <name evidence="2" type="ORF">CCAP1982_LOCUS22521</name>
</gene>
<feature type="transmembrane region" description="Helical" evidence="1">
    <location>
        <begin position="92"/>
        <end position="111"/>
    </location>
</feature>
<sequence>MISQNGFCYNYIHTDIFSFSIFMHFIVSIFQRYANSVNNLIITAINDRCAAKLLLSGNTGAYRYRLGNNKPFKISHDNGFLYAFVGRVKSVYVCRCLCVCVCVCVLFGKIVSTHWHFLRVIWLSLSLLLLLLLLLLL</sequence>
<keyword evidence="1" id="KW-0472">Membrane</keyword>
<keyword evidence="3" id="KW-1185">Reference proteome</keyword>
<proteinExistence type="predicted"/>
<organism evidence="2 3">
    <name type="scientific">Ceratitis capitata</name>
    <name type="common">Mediterranean fruit fly</name>
    <name type="synonym">Tephritis capitata</name>
    <dbReference type="NCBI Taxonomy" id="7213"/>
    <lineage>
        <taxon>Eukaryota</taxon>
        <taxon>Metazoa</taxon>
        <taxon>Ecdysozoa</taxon>
        <taxon>Arthropoda</taxon>
        <taxon>Hexapoda</taxon>
        <taxon>Insecta</taxon>
        <taxon>Pterygota</taxon>
        <taxon>Neoptera</taxon>
        <taxon>Endopterygota</taxon>
        <taxon>Diptera</taxon>
        <taxon>Brachycera</taxon>
        <taxon>Muscomorpha</taxon>
        <taxon>Tephritoidea</taxon>
        <taxon>Tephritidae</taxon>
        <taxon>Ceratitis</taxon>
        <taxon>Ceratitis</taxon>
    </lineage>
</organism>
<reference evidence="2" key="1">
    <citation type="submission" date="2020-11" db="EMBL/GenBank/DDBJ databases">
        <authorList>
            <person name="Whitehead M."/>
        </authorList>
    </citation>
    <scope>NUCLEOTIDE SEQUENCE</scope>
    <source>
        <strain evidence="2">EGII</strain>
    </source>
</reference>
<protein>
    <submittedName>
        <fullName evidence="2">(Mediterranean fruit fly) hypothetical protein</fullName>
    </submittedName>
</protein>
<evidence type="ECO:0000313" key="2">
    <source>
        <dbReference type="EMBL" id="CAD7014520.1"/>
    </source>
</evidence>
<feature type="transmembrane region" description="Helical" evidence="1">
    <location>
        <begin position="12"/>
        <end position="30"/>
    </location>
</feature>
<name>A0A811VGU7_CERCA</name>